<keyword evidence="3" id="KW-1185">Reference proteome</keyword>
<dbReference type="SUPFAM" id="SSF50486">
    <property type="entry name" value="FMT C-terminal domain-like"/>
    <property type="match status" value="1"/>
</dbReference>
<dbReference type="SUPFAM" id="SSF53328">
    <property type="entry name" value="Formyltransferase"/>
    <property type="match status" value="1"/>
</dbReference>
<dbReference type="RefSeq" id="WP_203962546.1">
    <property type="nucleotide sequence ID" value="NZ_AP023355.1"/>
</dbReference>
<dbReference type="InterPro" id="IPR047180">
    <property type="entry name" value="HoxX-like"/>
</dbReference>
<evidence type="ECO:0000313" key="3">
    <source>
        <dbReference type="Proteomes" id="UP000611640"/>
    </source>
</evidence>
<gene>
    <name evidence="2" type="ORF">Athai_36360</name>
</gene>
<dbReference type="EMBL" id="AP023355">
    <property type="protein sequence ID" value="BCJ36133.1"/>
    <property type="molecule type" value="Genomic_DNA"/>
</dbReference>
<proteinExistence type="predicted"/>
<dbReference type="CDD" id="cd08701">
    <property type="entry name" value="FMT_C_HypX"/>
    <property type="match status" value="1"/>
</dbReference>
<sequence length="546" mass="59307">MRLLLLVSAFNGLTQRIWDELKDRGHDVAVEFALDERTICDGVYQAQPDLILCPYLKERVPTEVWTKWRTVIIHPGPIGDRGPSSLDWAITEGAPAWGVTALQAVEEMDAGPIWAHREFPLPAEPMRKSSLYTGPVADAAVACALEVVEHAADPDFQPVPLEAAPRPIPDARLRPLMKQAERAFDWADPATDIVRRIRAADGFPGVRTELAGESVSAFDAHLGEGAGEPGEIIGQQDGYLLVAAGSGAVWLGHLRRRGGVKLPAATVLADALDRVPQRTDGPAEISYRRRGNVGELTFRFYNGAAGVDQCRRLRRELHRAARQDTTVLVLRGGDDVFCNGIHLNEISAAADPAAQAWENIKAINQVCRELIEAAEEQVTIAAFTGNAGAGGVMLGLGADVVAARAGVVLNPYYDMGLYGSELHSYALPRRIGVERADQLLNDCLPIGSGTAARLGLVDLTGPGNPAEFDAWLSDLAQQYAEPGTWRDIRAARKPAPRPLDYHETLELAEMAQDIFDDRSGFHAARESFVRKVAPPATPPRLATHRR</sequence>
<organism evidence="2 3">
    <name type="scientific">Actinocatenispora thailandica</name>
    <dbReference type="NCBI Taxonomy" id="227318"/>
    <lineage>
        <taxon>Bacteria</taxon>
        <taxon>Bacillati</taxon>
        <taxon>Actinomycetota</taxon>
        <taxon>Actinomycetes</taxon>
        <taxon>Micromonosporales</taxon>
        <taxon>Micromonosporaceae</taxon>
        <taxon>Actinocatenispora</taxon>
    </lineage>
</organism>
<accession>A0A7R7DQS9</accession>
<feature type="domain" description="Formyl transferase C-terminal" evidence="1">
    <location>
        <begin position="177"/>
        <end position="268"/>
    </location>
</feature>
<dbReference type="CDD" id="cd08650">
    <property type="entry name" value="FMT_core_HypX_N"/>
    <property type="match status" value="1"/>
</dbReference>
<dbReference type="Proteomes" id="UP000611640">
    <property type="component" value="Chromosome"/>
</dbReference>
<protein>
    <submittedName>
        <fullName evidence="2">Formyl transferase</fullName>
    </submittedName>
</protein>
<evidence type="ECO:0000259" key="1">
    <source>
        <dbReference type="Pfam" id="PF02911"/>
    </source>
</evidence>
<dbReference type="AlphaFoldDB" id="A0A7R7DQS9"/>
<dbReference type="InterPro" id="IPR011034">
    <property type="entry name" value="Formyl_transferase-like_C_sf"/>
</dbReference>
<dbReference type="PIRSF" id="PIRSF006787">
    <property type="entry name" value="Hydrgn_mat_HoxX"/>
    <property type="match status" value="1"/>
</dbReference>
<dbReference type="PANTHER" id="PTHR43388">
    <property type="entry name" value="HYDROGENASE MATURATION FACTOR HOXX"/>
    <property type="match status" value="1"/>
</dbReference>
<reference evidence="2 3" key="1">
    <citation type="submission" date="2020-08" db="EMBL/GenBank/DDBJ databases">
        <title>Whole genome shotgun sequence of Actinocatenispora thailandica NBRC 105041.</title>
        <authorList>
            <person name="Komaki H."/>
            <person name="Tamura T."/>
        </authorList>
    </citation>
    <scope>NUCLEOTIDE SEQUENCE [LARGE SCALE GENOMIC DNA]</scope>
    <source>
        <strain evidence="2 3">NBRC 105041</strain>
    </source>
</reference>
<dbReference type="Pfam" id="PF02911">
    <property type="entry name" value="Formyl_trans_C"/>
    <property type="match status" value="1"/>
</dbReference>
<dbReference type="Gene3D" id="3.40.50.12230">
    <property type="match status" value="1"/>
</dbReference>
<dbReference type="KEGG" id="atl:Athai_36360"/>
<dbReference type="CDD" id="cd06558">
    <property type="entry name" value="crotonase-like"/>
    <property type="match status" value="1"/>
</dbReference>
<dbReference type="Pfam" id="PF00378">
    <property type="entry name" value="ECH_1"/>
    <property type="match status" value="1"/>
</dbReference>
<dbReference type="InterPro" id="IPR009188">
    <property type="entry name" value="NiFe-hyd_mat_HypX/HoxX"/>
</dbReference>
<dbReference type="InterPro" id="IPR005793">
    <property type="entry name" value="Formyl_trans_C"/>
</dbReference>
<evidence type="ECO:0000313" key="2">
    <source>
        <dbReference type="EMBL" id="BCJ36133.1"/>
    </source>
</evidence>
<keyword evidence="2" id="KW-0808">Transferase</keyword>
<dbReference type="InterPro" id="IPR036477">
    <property type="entry name" value="Formyl_transf_N_sf"/>
</dbReference>
<dbReference type="Gene3D" id="3.90.226.10">
    <property type="entry name" value="2-enoyl-CoA Hydratase, Chain A, domain 1"/>
    <property type="match status" value="1"/>
</dbReference>
<name>A0A7R7DQS9_9ACTN</name>
<dbReference type="InterPro" id="IPR001753">
    <property type="entry name" value="Enoyl-CoA_hydra/iso"/>
</dbReference>
<dbReference type="SUPFAM" id="SSF52096">
    <property type="entry name" value="ClpP/crotonase"/>
    <property type="match status" value="1"/>
</dbReference>
<dbReference type="InterPro" id="IPR029045">
    <property type="entry name" value="ClpP/crotonase-like_dom_sf"/>
</dbReference>
<dbReference type="PANTHER" id="PTHR43388:SF1">
    <property type="entry name" value="HYDROGENASE MATURATION FACTOR HOXX"/>
    <property type="match status" value="1"/>
</dbReference>
<dbReference type="GO" id="GO:0016740">
    <property type="term" value="F:transferase activity"/>
    <property type="evidence" value="ECO:0007669"/>
    <property type="project" value="UniProtKB-KW"/>
</dbReference>